<name>A0A6G1IQX8_9PLEO</name>
<dbReference type="SUPFAM" id="SSF56112">
    <property type="entry name" value="Protein kinase-like (PK-like)"/>
    <property type="match status" value="1"/>
</dbReference>
<dbReference type="Pfam" id="PF01636">
    <property type="entry name" value="APH"/>
    <property type="match status" value="1"/>
</dbReference>
<accession>A0A6G1IQX8</accession>
<dbReference type="Gene3D" id="3.90.1200.10">
    <property type="match status" value="1"/>
</dbReference>
<dbReference type="InterPro" id="IPR002575">
    <property type="entry name" value="Aminoglycoside_PTrfase"/>
</dbReference>
<evidence type="ECO:0000313" key="3">
    <source>
        <dbReference type="Proteomes" id="UP000799291"/>
    </source>
</evidence>
<sequence length="200" mass="23387">WRSSERHYTLTNSTFTKRELRQDELPTSIYTGRTIEPRWSRERLRNEAATLQFIASETSIPVPQYLELYEADGLFHLTTKRANGVPLDEIRGSHASIATERVNKCINNFFLPQLRALRRRTTGSVDDGLPMMPPSRITCPDKRNHRAQKLCREQDFVFCHNDLGQHNIFVDADNNFDITAIIDWEFTGFFPREFEVAPWR</sequence>
<feature type="non-terminal residue" evidence="2">
    <location>
        <position position="200"/>
    </location>
</feature>
<gene>
    <name evidence="2" type="ORF">K458DRAFT_280346</name>
</gene>
<feature type="domain" description="Aminoglycoside phosphotransferase" evidence="1">
    <location>
        <begin position="33"/>
        <end position="197"/>
    </location>
</feature>
<dbReference type="PANTHER" id="PTHR21310:SF55">
    <property type="entry name" value="AMINOGLYCOSIDE PHOSPHOTRANSFERASE DOMAIN-CONTAINING PROTEIN"/>
    <property type="match status" value="1"/>
</dbReference>
<dbReference type="CDD" id="cd05120">
    <property type="entry name" value="APH_ChoK_like"/>
    <property type="match status" value="1"/>
</dbReference>
<dbReference type="Proteomes" id="UP000799291">
    <property type="component" value="Unassembled WGS sequence"/>
</dbReference>
<reference evidence="2" key="1">
    <citation type="journal article" date="2020" name="Stud. Mycol.">
        <title>101 Dothideomycetes genomes: a test case for predicting lifestyles and emergence of pathogens.</title>
        <authorList>
            <person name="Haridas S."/>
            <person name="Albert R."/>
            <person name="Binder M."/>
            <person name="Bloem J."/>
            <person name="Labutti K."/>
            <person name="Salamov A."/>
            <person name="Andreopoulos B."/>
            <person name="Baker S."/>
            <person name="Barry K."/>
            <person name="Bills G."/>
            <person name="Bluhm B."/>
            <person name="Cannon C."/>
            <person name="Castanera R."/>
            <person name="Culley D."/>
            <person name="Daum C."/>
            <person name="Ezra D."/>
            <person name="Gonzalez J."/>
            <person name="Henrissat B."/>
            <person name="Kuo A."/>
            <person name="Liang C."/>
            <person name="Lipzen A."/>
            <person name="Lutzoni F."/>
            <person name="Magnuson J."/>
            <person name="Mondo S."/>
            <person name="Nolan M."/>
            <person name="Ohm R."/>
            <person name="Pangilinan J."/>
            <person name="Park H.-J."/>
            <person name="Ramirez L."/>
            <person name="Alfaro M."/>
            <person name="Sun H."/>
            <person name="Tritt A."/>
            <person name="Yoshinaga Y."/>
            <person name="Zwiers L.-H."/>
            <person name="Turgeon B."/>
            <person name="Goodwin S."/>
            <person name="Spatafora J."/>
            <person name="Crous P."/>
            <person name="Grigoriev I."/>
        </authorList>
    </citation>
    <scope>NUCLEOTIDE SEQUENCE</scope>
    <source>
        <strain evidence="2">CBS 122367</strain>
    </source>
</reference>
<evidence type="ECO:0000259" key="1">
    <source>
        <dbReference type="Pfam" id="PF01636"/>
    </source>
</evidence>
<dbReference type="InterPro" id="IPR011009">
    <property type="entry name" value="Kinase-like_dom_sf"/>
</dbReference>
<dbReference type="OrthoDB" id="2906425at2759"/>
<keyword evidence="3" id="KW-1185">Reference proteome</keyword>
<proteinExistence type="predicted"/>
<dbReference type="AlphaFoldDB" id="A0A6G1IQX8"/>
<protein>
    <recommendedName>
        <fullName evidence="1">Aminoglycoside phosphotransferase domain-containing protein</fullName>
    </recommendedName>
</protein>
<dbReference type="EMBL" id="MU005597">
    <property type="protein sequence ID" value="KAF2680390.1"/>
    <property type="molecule type" value="Genomic_DNA"/>
</dbReference>
<feature type="non-terminal residue" evidence="2">
    <location>
        <position position="1"/>
    </location>
</feature>
<evidence type="ECO:0000313" key="2">
    <source>
        <dbReference type="EMBL" id="KAF2680390.1"/>
    </source>
</evidence>
<organism evidence="2 3">
    <name type="scientific">Lentithecium fluviatile CBS 122367</name>
    <dbReference type="NCBI Taxonomy" id="1168545"/>
    <lineage>
        <taxon>Eukaryota</taxon>
        <taxon>Fungi</taxon>
        <taxon>Dikarya</taxon>
        <taxon>Ascomycota</taxon>
        <taxon>Pezizomycotina</taxon>
        <taxon>Dothideomycetes</taxon>
        <taxon>Pleosporomycetidae</taxon>
        <taxon>Pleosporales</taxon>
        <taxon>Massarineae</taxon>
        <taxon>Lentitheciaceae</taxon>
        <taxon>Lentithecium</taxon>
    </lineage>
</organism>
<dbReference type="InterPro" id="IPR051678">
    <property type="entry name" value="AGP_Transferase"/>
</dbReference>
<dbReference type="PANTHER" id="PTHR21310">
    <property type="entry name" value="AMINOGLYCOSIDE PHOSPHOTRANSFERASE-RELATED-RELATED"/>
    <property type="match status" value="1"/>
</dbReference>